<name>M2QRT8_CERS8</name>
<dbReference type="EMBL" id="KB445802">
    <property type="protein sequence ID" value="EMD34875.1"/>
    <property type="molecule type" value="Genomic_DNA"/>
</dbReference>
<gene>
    <name evidence="1" type="ORF">CERSUDRAFT_117072</name>
</gene>
<sequence length="357" mass="40855">MQVPKSLPEFLSLSQPKTRQGMLSNALGVSLCNYASDPALLHDHIRASGWVWSVWLDNSVIPAVSMTTKRIRECIYTTEKRYFDVGVHKGKLAVPVEYQRDIYDIRLSSRSFLNERVRLCLNFMNTVWQEGLIEWCEPGQSIDDITPQLFIRKDATLAQKASILALFDSCILSDQLSMEIDQWQVIEPFLSQLLGEDSGLYQVIPAEGEISAPDTLPLVFAMCGYLSCKDKPQLACARVAYAAQRTLLTILLHHYWSQGWQLDKELSEDDAKTPLNERFFVYSIVYNCDDWSIFANYPICRRVSGRFRWGFFMRRVQSTGISSPIDISSRVLLIKAMLAIEQHTHILHSILRPSHEL</sequence>
<reference evidence="1 2" key="1">
    <citation type="journal article" date="2012" name="Proc. Natl. Acad. Sci. U.S.A.">
        <title>Comparative genomics of Ceriporiopsis subvermispora and Phanerochaete chrysosporium provide insight into selective ligninolysis.</title>
        <authorList>
            <person name="Fernandez-Fueyo E."/>
            <person name="Ruiz-Duenas F.J."/>
            <person name="Ferreira P."/>
            <person name="Floudas D."/>
            <person name="Hibbett D.S."/>
            <person name="Canessa P."/>
            <person name="Larrondo L.F."/>
            <person name="James T.Y."/>
            <person name="Seelenfreund D."/>
            <person name="Lobos S."/>
            <person name="Polanco R."/>
            <person name="Tello M."/>
            <person name="Honda Y."/>
            <person name="Watanabe T."/>
            <person name="Watanabe T."/>
            <person name="Ryu J.S."/>
            <person name="Kubicek C.P."/>
            <person name="Schmoll M."/>
            <person name="Gaskell J."/>
            <person name="Hammel K.E."/>
            <person name="St John F.J."/>
            <person name="Vanden Wymelenberg A."/>
            <person name="Sabat G."/>
            <person name="Splinter BonDurant S."/>
            <person name="Syed K."/>
            <person name="Yadav J.S."/>
            <person name="Doddapaneni H."/>
            <person name="Subramanian V."/>
            <person name="Lavin J.L."/>
            <person name="Oguiza J.A."/>
            <person name="Perez G."/>
            <person name="Pisabarro A.G."/>
            <person name="Ramirez L."/>
            <person name="Santoyo F."/>
            <person name="Master E."/>
            <person name="Coutinho P.M."/>
            <person name="Henrissat B."/>
            <person name="Lombard V."/>
            <person name="Magnuson J.K."/>
            <person name="Kuees U."/>
            <person name="Hori C."/>
            <person name="Igarashi K."/>
            <person name="Samejima M."/>
            <person name="Held B.W."/>
            <person name="Barry K.W."/>
            <person name="LaButti K.M."/>
            <person name="Lapidus A."/>
            <person name="Lindquist E.A."/>
            <person name="Lucas S.M."/>
            <person name="Riley R."/>
            <person name="Salamov A.A."/>
            <person name="Hoffmeister D."/>
            <person name="Schwenk D."/>
            <person name="Hadar Y."/>
            <person name="Yarden O."/>
            <person name="de Vries R.P."/>
            <person name="Wiebenga A."/>
            <person name="Stenlid J."/>
            <person name="Eastwood D."/>
            <person name="Grigoriev I.V."/>
            <person name="Berka R.M."/>
            <person name="Blanchette R.A."/>
            <person name="Kersten P."/>
            <person name="Martinez A.T."/>
            <person name="Vicuna R."/>
            <person name="Cullen D."/>
        </authorList>
    </citation>
    <scope>NUCLEOTIDE SEQUENCE [LARGE SCALE GENOMIC DNA]</scope>
    <source>
        <strain evidence="1 2">B</strain>
    </source>
</reference>
<accession>M2QRT8</accession>
<dbReference type="HOGENOM" id="CLU_792257_0_0_1"/>
<keyword evidence="2" id="KW-1185">Reference proteome</keyword>
<dbReference type="OrthoDB" id="2808156at2759"/>
<protein>
    <submittedName>
        <fullName evidence="1">Uncharacterized protein</fullName>
    </submittedName>
</protein>
<evidence type="ECO:0000313" key="1">
    <source>
        <dbReference type="EMBL" id="EMD34875.1"/>
    </source>
</evidence>
<dbReference type="Proteomes" id="UP000016930">
    <property type="component" value="Unassembled WGS sequence"/>
</dbReference>
<dbReference type="AlphaFoldDB" id="M2QRT8"/>
<evidence type="ECO:0000313" key="2">
    <source>
        <dbReference type="Proteomes" id="UP000016930"/>
    </source>
</evidence>
<organism evidence="1 2">
    <name type="scientific">Ceriporiopsis subvermispora (strain B)</name>
    <name type="common">White-rot fungus</name>
    <name type="synonym">Gelatoporia subvermispora</name>
    <dbReference type="NCBI Taxonomy" id="914234"/>
    <lineage>
        <taxon>Eukaryota</taxon>
        <taxon>Fungi</taxon>
        <taxon>Dikarya</taxon>
        <taxon>Basidiomycota</taxon>
        <taxon>Agaricomycotina</taxon>
        <taxon>Agaricomycetes</taxon>
        <taxon>Polyporales</taxon>
        <taxon>Gelatoporiaceae</taxon>
        <taxon>Gelatoporia</taxon>
    </lineage>
</organism>
<dbReference type="STRING" id="914234.M2QRT8"/>
<proteinExistence type="predicted"/>